<evidence type="ECO:0000313" key="3">
    <source>
        <dbReference type="Proteomes" id="UP000250242"/>
    </source>
</evidence>
<dbReference type="PANTHER" id="PTHR40396:SF1">
    <property type="entry name" value="ATPASE AAA-TYPE CORE DOMAIN-CONTAINING PROTEIN"/>
    <property type="match status" value="1"/>
</dbReference>
<dbReference type="Proteomes" id="UP000250242">
    <property type="component" value="Unassembled WGS sequence"/>
</dbReference>
<dbReference type="SUPFAM" id="SSF52540">
    <property type="entry name" value="P-loop containing nucleoside triphosphate hydrolases"/>
    <property type="match status" value="1"/>
</dbReference>
<proteinExistence type="predicted"/>
<accession>A0A2X1VGW3</accession>
<dbReference type="InterPro" id="IPR003959">
    <property type="entry name" value="ATPase_AAA_core"/>
</dbReference>
<reference evidence="2 3" key="1">
    <citation type="submission" date="2018-06" db="EMBL/GenBank/DDBJ databases">
        <authorList>
            <consortium name="Pathogen Informatics"/>
            <person name="Doyle S."/>
        </authorList>
    </citation>
    <scope>NUCLEOTIDE SEQUENCE [LARGE SCALE GENOMIC DNA]</scope>
    <source>
        <strain evidence="2 3">NCTC11009</strain>
    </source>
</reference>
<dbReference type="EMBL" id="UATH01000001">
    <property type="protein sequence ID" value="SPY07630.1"/>
    <property type="molecule type" value="Genomic_DNA"/>
</dbReference>
<dbReference type="GO" id="GO:0016887">
    <property type="term" value="F:ATP hydrolysis activity"/>
    <property type="evidence" value="ECO:0007669"/>
    <property type="project" value="InterPro"/>
</dbReference>
<sequence>MLLEFSVANCYSYASTQKLSMIAAAGTEHEEHNVASIELASQQAYRVLKSAIIYGANASGKSNLLKALKLMQTLVLASANTQLDDPLGITPFKLNEDLSHSPSEFEVDFIAEGVRYQYGFSADNSQIYDEWLYAYPKRQAQLWFMRVWDERKQQHDWKYGANFKGTKAIWQRSTRKNALFLSTAIQLNNKQLQPVFYWFKNVLQFIGITAISPFYTAEYIHKNPNNKPQALRFIKRADLDIHDIIIDEADFEEPLASNMPAELKKLILLNQTKEDKAFTIHTIRLTAQGKFVPFDFSEESAGTQKLFQLLAPWMIALKEGLVLLVDELDNSLHTQLVELLIKQFHSPQTNAKNAQLIFTSQNTNHLNQRIFRRDQIWFCERDYAHGTELYPLTDFTVRKERENIEQAYLSGRYGGVPFITESQLWEESDEFKENSEAH</sequence>
<gene>
    <name evidence="2" type="ORF">NCTC11009_00842</name>
</gene>
<name>A0A2X1VGW3_9BURK</name>
<dbReference type="RefSeq" id="WP_113062353.1">
    <property type="nucleotide sequence ID" value="NZ_UATH01000001.1"/>
</dbReference>
<dbReference type="InterPro" id="IPR027417">
    <property type="entry name" value="P-loop_NTPase"/>
</dbReference>
<evidence type="ECO:0000313" key="2">
    <source>
        <dbReference type="EMBL" id="SPY07630.1"/>
    </source>
</evidence>
<dbReference type="Gene3D" id="3.40.50.300">
    <property type="entry name" value="P-loop containing nucleotide triphosphate hydrolases"/>
    <property type="match status" value="1"/>
</dbReference>
<protein>
    <submittedName>
        <fullName evidence="2">Predicted ATPase</fullName>
    </submittedName>
</protein>
<dbReference type="Pfam" id="PF13304">
    <property type="entry name" value="AAA_21"/>
    <property type="match status" value="1"/>
</dbReference>
<evidence type="ECO:0000259" key="1">
    <source>
        <dbReference type="Pfam" id="PF13304"/>
    </source>
</evidence>
<feature type="domain" description="ATPase AAA-type core" evidence="1">
    <location>
        <begin position="51"/>
        <end position="363"/>
    </location>
</feature>
<organism evidence="2 3">
    <name type="scientific">Oligella urethralis</name>
    <dbReference type="NCBI Taxonomy" id="90245"/>
    <lineage>
        <taxon>Bacteria</taxon>
        <taxon>Pseudomonadati</taxon>
        <taxon>Pseudomonadota</taxon>
        <taxon>Betaproteobacteria</taxon>
        <taxon>Burkholderiales</taxon>
        <taxon>Alcaligenaceae</taxon>
        <taxon>Oligella</taxon>
    </lineage>
</organism>
<dbReference type="AlphaFoldDB" id="A0A2X1VGW3"/>
<dbReference type="GO" id="GO:0005524">
    <property type="term" value="F:ATP binding"/>
    <property type="evidence" value="ECO:0007669"/>
    <property type="project" value="InterPro"/>
</dbReference>
<dbReference type="PANTHER" id="PTHR40396">
    <property type="entry name" value="ATPASE-LIKE PROTEIN"/>
    <property type="match status" value="1"/>
</dbReference>